<dbReference type="Proteomes" id="UP000290288">
    <property type="component" value="Unassembled WGS sequence"/>
</dbReference>
<feature type="signal peptide" evidence="6">
    <location>
        <begin position="1"/>
        <end position="26"/>
    </location>
</feature>
<gene>
    <name evidence="7" type="ORF">EST38_g5200</name>
</gene>
<dbReference type="SUPFAM" id="SSF103473">
    <property type="entry name" value="MFS general substrate transporter"/>
    <property type="match status" value="1"/>
</dbReference>
<comment type="caution">
    <text evidence="7">The sequence shown here is derived from an EMBL/GenBank/DDBJ whole genome shotgun (WGS) entry which is preliminary data.</text>
</comment>
<feature type="transmembrane region" description="Helical" evidence="5">
    <location>
        <begin position="180"/>
        <end position="201"/>
    </location>
</feature>
<dbReference type="STRING" id="2316362.A0A4Q2DP82"/>
<feature type="transmembrane region" description="Helical" evidence="5">
    <location>
        <begin position="136"/>
        <end position="159"/>
    </location>
</feature>
<evidence type="ECO:0000256" key="1">
    <source>
        <dbReference type="ARBA" id="ARBA00004141"/>
    </source>
</evidence>
<dbReference type="EMBL" id="SDEE01000139">
    <property type="protein sequence ID" value="RXW20645.1"/>
    <property type="molecule type" value="Genomic_DNA"/>
</dbReference>
<name>A0A4Q2DP82_9AGAR</name>
<evidence type="ECO:0000313" key="7">
    <source>
        <dbReference type="EMBL" id="RXW20645.1"/>
    </source>
</evidence>
<dbReference type="GO" id="GO:0022857">
    <property type="term" value="F:transmembrane transporter activity"/>
    <property type="evidence" value="ECO:0007669"/>
    <property type="project" value="TreeGrafter"/>
</dbReference>
<keyword evidence="4 5" id="KW-0472">Membrane</keyword>
<dbReference type="GO" id="GO:0005886">
    <property type="term" value="C:plasma membrane"/>
    <property type="evidence" value="ECO:0007669"/>
    <property type="project" value="TreeGrafter"/>
</dbReference>
<dbReference type="PANTHER" id="PTHR23502:SF64">
    <property type="entry name" value="TRANSPORTER, PUTATIVE (AFU_ORTHOLOGUE AFUA_3G11760)-RELATED"/>
    <property type="match status" value="1"/>
</dbReference>
<accession>A0A4Q2DP82</accession>
<evidence type="ECO:0000256" key="6">
    <source>
        <dbReference type="SAM" id="SignalP"/>
    </source>
</evidence>
<keyword evidence="8" id="KW-1185">Reference proteome</keyword>
<evidence type="ECO:0000256" key="4">
    <source>
        <dbReference type="ARBA" id="ARBA00023136"/>
    </source>
</evidence>
<dbReference type="PANTHER" id="PTHR23502">
    <property type="entry name" value="MAJOR FACILITATOR SUPERFAMILY"/>
    <property type="match status" value="1"/>
</dbReference>
<comment type="subcellular location">
    <subcellularLocation>
        <location evidence="1">Membrane</location>
        <topology evidence="1">Multi-pass membrane protein</topology>
    </subcellularLocation>
</comment>
<proteinExistence type="predicted"/>
<feature type="chain" id="PRO_5020731018" evidence="6">
    <location>
        <begin position="27"/>
        <end position="250"/>
    </location>
</feature>
<dbReference type="InterPro" id="IPR036259">
    <property type="entry name" value="MFS_trans_sf"/>
</dbReference>
<keyword evidence="2 5" id="KW-0812">Transmembrane</keyword>
<organism evidence="7 8">
    <name type="scientific">Candolleomyces aberdarensis</name>
    <dbReference type="NCBI Taxonomy" id="2316362"/>
    <lineage>
        <taxon>Eukaryota</taxon>
        <taxon>Fungi</taxon>
        <taxon>Dikarya</taxon>
        <taxon>Basidiomycota</taxon>
        <taxon>Agaricomycotina</taxon>
        <taxon>Agaricomycetes</taxon>
        <taxon>Agaricomycetidae</taxon>
        <taxon>Agaricales</taxon>
        <taxon>Agaricineae</taxon>
        <taxon>Psathyrellaceae</taxon>
        <taxon>Candolleomyces</taxon>
    </lineage>
</organism>
<protein>
    <submittedName>
        <fullName evidence="7">Uncharacterized protein</fullName>
    </submittedName>
</protein>
<dbReference type="AlphaFoldDB" id="A0A4Q2DP82"/>
<feature type="transmembrane region" description="Helical" evidence="5">
    <location>
        <begin position="67"/>
        <end position="90"/>
    </location>
</feature>
<sequence>MQVVLAIVILAVFLSILLFFPETSHPGTRGIEKLPVAADGREATSGREGAEGMFKFRMPVILNPFEALLMLRSPNLLAIAMVIFLILAVDYSTSFIHMSVQLVLMSNILQFLLERAVLLIPISYTIGRKYGLTNEAFIGACFIPNGIGSMIGAPLAGRISDRTITRLKVQRGGWYPEDRLRAALLPALTLVPVSAIIDMVFSPCSAYIVDIVHSRSAESVAANRCLWAVIKYGETMRGWIDVGYSTEEDN</sequence>
<evidence type="ECO:0000256" key="3">
    <source>
        <dbReference type="ARBA" id="ARBA00022989"/>
    </source>
</evidence>
<dbReference type="OrthoDB" id="3066029at2759"/>
<feature type="transmembrane region" description="Helical" evidence="5">
    <location>
        <begin position="102"/>
        <end position="124"/>
    </location>
</feature>
<reference evidence="7 8" key="1">
    <citation type="submission" date="2019-01" db="EMBL/GenBank/DDBJ databases">
        <title>Draft genome sequence of Psathyrella aberdarensis IHI B618.</title>
        <authorList>
            <person name="Buettner E."/>
            <person name="Kellner H."/>
        </authorList>
    </citation>
    <scope>NUCLEOTIDE SEQUENCE [LARGE SCALE GENOMIC DNA]</scope>
    <source>
        <strain evidence="7 8">IHI B618</strain>
    </source>
</reference>
<keyword evidence="3 5" id="KW-1133">Transmembrane helix</keyword>
<evidence type="ECO:0000256" key="2">
    <source>
        <dbReference type="ARBA" id="ARBA00022692"/>
    </source>
</evidence>
<keyword evidence="6" id="KW-0732">Signal</keyword>
<evidence type="ECO:0000313" key="8">
    <source>
        <dbReference type="Proteomes" id="UP000290288"/>
    </source>
</evidence>
<dbReference type="Gene3D" id="1.20.1250.20">
    <property type="entry name" value="MFS general substrate transporter like domains"/>
    <property type="match status" value="1"/>
</dbReference>
<evidence type="ECO:0000256" key="5">
    <source>
        <dbReference type="SAM" id="Phobius"/>
    </source>
</evidence>